<proteinExistence type="inferred from homology"/>
<dbReference type="SUPFAM" id="SSF48024">
    <property type="entry name" value="N-terminal domain of DnaB helicase"/>
    <property type="match status" value="1"/>
</dbReference>
<keyword evidence="6" id="KW-0347">Helicase</keyword>
<dbReference type="Proteomes" id="UP000630660">
    <property type="component" value="Unassembled WGS sequence"/>
</dbReference>
<dbReference type="GO" id="GO:0043139">
    <property type="term" value="F:5'-3' DNA helicase activity"/>
    <property type="evidence" value="ECO:0007669"/>
    <property type="project" value="UniProtKB-EC"/>
</dbReference>
<evidence type="ECO:0000256" key="3">
    <source>
        <dbReference type="ARBA" id="ARBA00022705"/>
    </source>
</evidence>
<dbReference type="GO" id="GO:0003677">
    <property type="term" value="F:DNA binding"/>
    <property type="evidence" value="ECO:0007669"/>
    <property type="project" value="UniProtKB-KW"/>
</dbReference>
<keyword evidence="3" id="KW-0235">DNA replication</keyword>
<evidence type="ECO:0000256" key="5">
    <source>
        <dbReference type="ARBA" id="ARBA00022801"/>
    </source>
</evidence>
<keyword evidence="8" id="KW-0238">DNA-binding</keyword>
<evidence type="ECO:0000256" key="8">
    <source>
        <dbReference type="ARBA" id="ARBA00023125"/>
    </source>
</evidence>
<dbReference type="PROSITE" id="PS51199">
    <property type="entry name" value="SF4_HELICASE"/>
    <property type="match status" value="1"/>
</dbReference>
<dbReference type="InterPro" id="IPR016136">
    <property type="entry name" value="DNA_helicase_N/primase_C"/>
</dbReference>
<dbReference type="InterPro" id="IPR007693">
    <property type="entry name" value="DNA_helicase_DnaB-like_N"/>
</dbReference>
<accession>A0A9D5K9V1</accession>
<dbReference type="SUPFAM" id="SSF52540">
    <property type="entry name" value="P-loop containing nucleoside triphosphate hydrolases"/>
    <property type="match status" value="1"/>
</dbReference>
<evidence type="ECO:0000256" key="7">
    <source>
        <dbReference type="ARBA" id="ARBA00022840"/>
    </source>
</evidence>
<evidence type="ECO:0000256" key="10">
    <source>
        <dbReference type="ARBA" id="ARBA00044969"/>
    </source>
</evidence>
<dbReference type="GO" id="GO:0016787">
    <property type="term" value="F:hydrolase activity"/>
    <property type="evidence" value="ECO:0007669"/>
    <property type="project" value="UniProtKB-KW"/>
</dbReference>
<dbReference type="Pfam" id="PF00772">
    <property type="entry name" value="DnaB"/>
    <property type="match status" value="1"/>
</dbReference>
<evidence type="ECO:0000256" key="9">
    <source>
        <dbReference type="ARBA" id="ARBA00023235"/>
    </source>
</evidence>
<sequence length="325" mass="36261">MAEDRSIRVPPHSVEAEASVLAAMLVSEEAVFKGFEILKPECFYLKKNLLIAEAIQTIFTRNETVDLVTVSEELKKNKKLAEASGLDYLSSLAENVVAPAHIEYHARIVYEKWVQRKLIMVVSDIAQKAYESGEKVDDMLDWAEHQIFEIKESKMRSGFVALKDLLIPAMRTIDRAKQEGRHITGVSTGLDDMDRMTSGFQRGELVIVAGRPSMGKSSLALNIAVEAAKRSGVRVGVFSLEMTTEMVVERIICSEAGVSLSKLRSGRFSMEDYARLSNVMGVLNELQIYIDDTASLSILELKAKARRLYAEGEVGMIIVDYMQLM</sequence>
<feature type="domain" description="SF4 helicase" evidence="12">
    <location>
        <begin position="179"/>
        <end position="325"/>
    </location>
</feature>
<dbReference type="Pfam" id="PF03796">
    <property type="entry name" value="DnaB_C"/>
    <property type="match status" value="1"/>
</dbReference>
<dbReference type="InterPro" id="IPR007694">
    <property type="entry name" value="DNA_helicase_DnaB-like_C"/>
</dbReference>
<protein>
    <recommendedName>
        <fullName evidence="10">DNA 5'-3' helicase</fullName>
        <ecNumber evidence="10">5.6.2.3</ecNumber>
    </recommendedName>
</protein>
<dbReference type="GO" id="GO:0006269">
    <property type="term" value="P:DNA replication, synthesis of primer"/>
    <property type="evidence" value="ECO:0007669"/>
    <property type="project" value="UniProtKB-KW"/>
</dbReference>
<dbReference type="AlphaFoldDB" id="A0A9D5K9V1"/>
<dbReference type="GO" id="GO:0005829">
    <property type="term" value="C:cytosol"/>
    <property type="evidence" value="ECO:0007669"/>
    <property type="project" value="TreeGrafter"/>
</dbReference>
<keyword evidence="9" id="KW-0413">Isomerase</keyword>
<evidence type="ECO:0000313" key="13">
    <source>
        <dbReference type="EMBL" id="MBD3364937.1"/>
    </source>
</evidence>
<dbReference type="PANTHER" id="PTHR30153:SF2">
    <property type="entry name" value="REPLICATIVE DNA HELICASE"/>
    <property type="match status" value="1"/>
</dbReference>
<dbReference type="Gene3D" id="1.10.860.10">
    <property type="entry name" value="DNAb Helicase, Chain A"/>
    <property type="match status" value="1"/>
</dbReference>
<evidence type="ECO:0000256" key="4">
    <source>
        <dbReference type="ARBA" id="ARBA00022741"/>
    </source>
</evidence>
<dbReference type="GO" id="GO:0005524">
    <property type="term" value="F:ATP binding"/>
    <property type="evidence" value="ECO:0007669"/>
    <property type="project" value="UniProtKB-KW"/>
</dbReference>
<name>A0A9D5K9V1_UNCW3</name>
<keyword evidence="4" id="KW-0547">Nucleotide-binding</keyword>
<dbReference type="EC" id="5.6.2.3" evidence="10"/>
<keyword evidence="5" id="KW-0378">Hydrolase</keyword>
<comment type="caution">
    <text evidence="13">The sequence shown here is derived from an EMBL/GenBank/DDBJ whole genome shotgun (WGS) entry which is preliminary data.</text>
</comment>
<dbReference type="FunFam" id="1.10.860.10:FF:000001">
    <property type="entry name" value="Replicative DNA helicase"/>
    <property type="match status" value="1"/>
</dbReference>
<dbReference type="Gene3D" id="3.40.50.300">
    <property type="entry name" value="P-loop containing nucleotide triphosphate hydrolases"/>
    <property type="match status" value="1"/>
</dbReference>
<evidence type="ECO:0000313" key="14">
    <source>
        <dbReference type="Proteomes" id="UP000630660"/>
    </source>
</evidence>
<dbReference type="GO" id="GO:1990077">
    <property type="term" value="C:primosome complex"/>
    <property type="evidence" value="ECO:0007669"/>
    <property type="project" value="UniProtKB-KW"/>
</dbReference>
<dbReference type="EMBL" id="WJKJ01000234">
    <property type="protein sequence ID" value="MBD3364937.1"/>
    <property type="molecule type" value="Genomic_DNA"/>
</dbReference>
<evidence type="ECO:0000256" key="2">
    <source>
        <dbReference type="ARBA" id="ARBA00022515"/>
    </source>
</evidence>
<comment type="catalytic activity">
    <reaction evidence="11">
        <text>ATP + H2O = ADP + phosphate + H(+)</text>
        <dbReference type="Rhea" id="RHEA:13065"/>
        <dbReference type="ChEBI" id="CHEBI:15377"/>
        <dbReference type="ChEBI" id="CHEBI:15378"/>
        <dbReference type="ChEBI" id="CHEBI:30616"/>
        <dbReference type="ChEBI" id="CHEBI:43474"/>
        <dbReference type="ChEBI" id="CHEBI:456216"/>
        <dbReference type="EC" id="5.6.2.3"/>
    </reaction>
</comment>
<evidence type="ECO:0000256" key="6">
    <source>
        <dbReference type="ARBA" id="ARBA00022806"/>
    </source>
</evidence>
<keyword evidence="7" id="KW-0067">ATP-binding</keyword>
<evidence type="ECO:0000256" key="1">
    <source>
        <dbReference type="ARBA" id="ARBA00008428"/>
    </source>
</evidence>
<reference evidence="13" key="1">
    <citation type="submission" date="2019-11" db="EMBL/GenBank/DDBJ databases">
        <title>Microbial mats filling the niche in hypersaline microbial mats.</title>
        <authorList>
            <person name="Wong H.L."/>
            <person name="Macleod F.I."/>
            <person name="White R.A. III"/>
            <person name="Burns B.P."/>
        </authorList>
    </citation>
    <scope>NUCLEOTIDE SEQUENCE</scope>
    <source>
        <strain evidence="13">Bin_327</strain>
    </source>
</reference>
<feature type="non-terminal residue" evidence="13">
    <location>
        <position position="325"/>
    </location>
</feature>
<comment type="similarity">
    <text evidence="1">Belongs to the helicase family. DnaB subfamily.</text>
</comment>
<dbReference type="InterPro" id="IPR036185">
    <property type="entry name" value="DNA_heli_DnaB-like_N_sf"/>
</dbReference>
<gene>
    <name evidence="13" type="ORF">GF359_06955</name>
</gene>
<dbReference type="InterPro" id="IPR027417">
    <property type="entry name" value="P-loop_NTPase"/>
</dbReference>
<dbReference type="PANTHER" id="PTHR30153">
    <property type="entry name" value="REPLICATIVE DNA HELICASE DNAB"/>
    <property type="match status" value="1"/>
</dbReference>
<evidence type="ECO:0000256" key="11">
    <source>
        <dbReference type="ARBA" id="ARBA00048954"/>
    </source>
</evidence>
<evidence type="ECO:0000259" key="12">
    <source>
        <dbReference type="PROSITE" id="PS51199"/>
    </source>
</evidence>
<keyword evidence="2" id="KW-0639">Primosome</keyword>
<organism evidence="13 14">
    <name type="scientific">candidate division WOR-3 bacterium</name>
    <dbReference type="NCBI Taxonomy" id="2052148"/>
    <lineage>
        <taxon>Bacteria</taxon>
        <taxon>Bacteria division WOR-3</taxon>
    </lineage>
</organism>